<dbReference type="EMBL" id="CP018632">
    <property type="protein sequence ID" value="ASJ72381.1"/>
    <property type="molecule type" value="Genomic_DNA"/>
</dbReference>
<evidence type="ECO:0000259" key="1">
    <source>
        <dbReference type="Pfam" id="PF09413"/>
    </source>
</evidence>
<feature type="domain" description="DUF2007" evidence="1">
    <location>
        <begin position="18"/>
        <end position="85"/>
    </location>
</feature>
<gene>
    <name evidence="2" type="ORF">IMCC3135_11455</name>
</gene>
<accession>A0A2Z2NQW1</accession>
<sequence>MSFLLSRPKQPQGRVDTMPLIYRAASLVEAQLVVDELKAGGMQAHVTGSYLSGAIGELPPSDVIGVWLDESQHRDRARALIDDFEAARRHPEKDWCCAGCQEWVGGAFGACWQCGQARPVD</sequence>
<dbReference type="KEGG" id="gai:IMCC3135_11455"/>
<evidence type="ECO:0000313" key="2">
    <source>
        <dbReference type="EMBL" id="ASJ72381.1"/>
    </source>
</evidence>
<dbReference type="Proteomes" id="UP000250079">
    <property type="component" value="Chromosome"/>
</dbReference>
<organism evidence="2 3">
    <name type="scientific">Granulosicoccus antarcticus IMCC3135</name>
    <dbReference type="NCBI Taxonomy" id="1192854"/>
    <lineage>
        <taxon>Bacteria</taxon>
        <taxon>Pseudomonadati</taxon>
        <taxon>Pseudomonadota</taxon>
        <taxon>Gammaproteobacteria</taxon>
        <taxon>Chromatiales</taxon>
        <taxon>Granulosicoccaceae</taxon>
        <taxon>Granulosicoccus</taxon>
    </lineage>
</organism>
<evidence type="ECO:0000313" key="3">
    <source>
        <dbReference type="Proteomes" id="UP000250079"/>
    </source>
</evidence>
<reference evidence="2 3" key="1">
    <citation type="submission" date="2016-12" db="EMBL/GenBank/DDBJ databases">
        <authorList>
            <person name="Song W.-J."/>
            <person name="Kurnit D.M."/>
        </authorList>
    </citation>
    <scope>NUCLEOTIDE SEQUENCE [LARGE SCALE GENOMIC DNA]</scope>
    <source>
        <strain evidence="2 3">IMCC3135</strain>
    </source>
</reference>
<keyword evidence="3" id="KW-1185">Reference proteome</keyword>
<dbReference type="InterPro" id="IPR018551">
    <property type="entry name" value="DUF2007"/>
</dbReference>
<dbReference type="AlphaFoldDB" id="A0A2Z2NQW1"/>
<name>A0A2Z2NQW1_9GAMM</name>
<dbReference type="Pfam" id="PF09413">
    <property type="entry name" value="DUF2007"/>
    <property type="match status" value="1"/>
</dbReference>
<proteinExistence type="predicted"/>
<protein>
    <recommendedName>
        <fullName evidence="1">DUF2007 domain-containing protein</fullName>
    </recommendedName>
</protein>